<dbReference type="InParanoid" id="A0A6P8J2L5"/>
<dbReference type="OrthoDB" id="5945099at2759"/>
<reference evidence="2" key="1">
    <citation type="submission" date="2025-08" db="UniProtKB">
        <authorList>
            <consortium name="RefSeq"/>
        </authorList>
    </citation>
    <scope>IDENTIFICATION</scope>
    <source>
        <tissue evidence="2">Tentacle</tissue>
    </source>
</reference>
<dbReference type="KEGG" id="aten:116307667"/>
<dbReference type="RefSeq" id="XP_031573799.1">
    <property type="nucleotide sequence ID" value="XM_031717939.1"/>
</dbReference>
<evidence type="ECO:0000313" key="1">
    <source>
        <dbReference type="Proteomes" id="UP000515163"/>
    </source>
</evidence>
<gene>
    <name evidence="2" type="primary">LOC116307667</name>
</gene>
<dbReference type="GeneID" id="116307667"/>
<dbReference type="Proteomes" id="UP000515163">
    <property type="component" value="Unplaced"/>
</dbReference>
<protein>
    <submittedName>
        <fullName evidence="2">Uncharacterized protein LOC116307667</fullName>
    </submittedName>
</protein>
<accession>A0A6P8J2L5</accession>
<evidence type="ECO:0000313" key="2">
    <source>
        <dbReference type="RefSeq" id="XP_031573799.1"/>
    </source>
</evidence>
<keyword evidence="1" id="KW-1185">Reference proteome</keyword>
<dbReference type="AlphaFoldDB" id="A0A6P8J2L5"/>
<organism evidence="1 2">
    <name type="scientific">Actinia tenebrosa</name>
    <name type="common">Australian red waratah sea anemone</name>
    <dbReference type="NCBI Taxonomy" id="6105"/>
    <lineage>
        <taxon>Eukaryota</taxon>
        <taxon>Metazoa</taxon>
        <taxon>Cnidaria</taxon>
        <taxon>Anthozoa</taxon>
        <taxon>Hexacorallia</taxon>
        <taxon>Actiniaria</taxon>
        <taxon>Actiniidae</taxon>
        <taxon>Actinia</taxon>
    </lineage>
</organism>
<name>A0A6P8J2L5_ACTTE</name>
<sequence length="186" mass="21225">MSSMFLFRRFVWISLNALFLYGIGVQAYCVSDWVKMNDHNICFQGSGDHFGSFRNYVRSGLVAAIKLEHVSGHIACATGQAYNSYWGCANHKGLAPNPFNAVVTDQHNQVIFPKTNQIGYAPSIWYRVPFADTTSSKEIVFTDFAQPFYFPKYKQMRIWYGEDLKGITESDNHGRVCVNVYAKFML</sequence>
<proteinExistence type="predicted"/>